<dbReference type="Proteomes" id="UP000000437">
    <property type="component" value="Chromosome 25"/>
</dbReference>
<dbReference type="Pfam" id="PF00084">
    <property type="entry name" value="Sushi"/>
    <property type="match status" value="1"/>
</dbReference>
<evidence type="ECO:0000256" key="11">
    <source>
        <dbReference type="PROSITE-ProRule" id="PRU00302"/>
    </source>
</evidence>
<evidence type="ECO:0000256" key="5">
    <source>
        <dbReference type="ARBA" id="ARBA00022536"/>
    </source>
</evidence>
<evidence type="ECO:0000256" key="7">
    <source>
        <dbReference type="ARBA" id="ARBA00022837"/>
    </source>
</evidence>
<feature type="signal peptide" evidence="13">
    <location>
        <begin position="1"/>
        <end position="22"/>
    </location>
</feature>
<evidence type="ECO:0000313" key="19">
    <source>
        <dbReference type="ZFIN" id="ZDB-GENE-131121-422"/>
    </source>
</evidence>
<dbReference type="eggNOG" id="KOG1217">
    <property type="taxonomic scope" value="Eukaryota"/>
</dbReference>
<dbReference type="EMBL" id="CU207301">
    <property type="status" value="NOT_ANNOTATED_CDS"/>
    <property type="molecule type" value="Genomic_DNA"/>
</dbReference>
<keyword evidence="13 18" id="KW-0732">Signal</keyword>
<evidence type="ECO:0000256" key="4">
    <source>
        <dbReference type="ARBA" id="ARBA00022530"/>
    </source>
</evidence>
<organism evidence="16">
    <name type="scientific">Danio rerio</name>
    <name type="common">Zebrafish</name>
    <name type="synonym">Brachydanio rerio</name>
    <dbReference type="NCBI Taxonomy" id="7955"/>
    <lineage>
        <taxon>Eukaryota</taxon>
        <taxon>Metazoa</taxon>
        <taxon>Chordata</taxon>
        <taxon>Craniata</taxon>
        <taxon>Vertebrata</taxon>
        <taxon>Euteleostomi</taxon>
        <taxon>Actinopterygii</taxon>
        <taxon>Neopterygii</taxon>
        <taxon>Teleostei</taxon>
        <taxon>Ostariophysi</taxon>
        <taxon>Cypriniformes</taxon>
        <taxon>Danionidae</taxon>
        <taxon>Danioninae</taxon>
        <taxon>Danio</taxon>
    </lineage>
</organism>
<reference evidence="18" key="1">
    <citation type="journal article" date="2011" name="Brief. Bioinform.">
        <title>Phylogenetic-based propagation of functional annotations within the Gene Ontology consortium.</title>
        <authorList>
            <person name="Gaudet P."/>
            <person name="Livstone M.S."/>
            <person name="Lewis S.E."/>
            <person name="Thomas P.D."/>
        </authorList>
    </citation>
    <scope>NUCLEOTIDE SEQUENCE</scope>
    <source>
        <strain evidence="18">Tuebingen</strain>
    </source>
</reference>
<reference evidence="18" key="4">
    <citation type="journal article" date="2015" name="Nat. Commun.">
        <title>RFX transcription factors are essential for hearing in mice.</title>
        <authorList>
            <person name="Elkon R."/>
            <person name="Milon B."/>
            <person name="Morrison L."/>
            <person name="Shah M."/>
            <person name="Vijayakumar S."/>
            <person name="Racherla M."/>
            <person name="Leitch C.C."/>
            <person name="Silipino L."/>
            <person name="Hadi S."/>
            <person name="Weiss-Gayet M."/>
            <person name="Barras E."/>
            <person name="Schmid C.D."/>
            <person name="Ait-Lounis A."/>
            <person name="Barnes A."/>
            <person name="Song Y."/>
            <person name="Eisenman D.J."/>
            <person name="Eliyahu E."/>
            <person name="Frolenkov G.I."/>
            <person name="Strome S.E."/>
            <person name="Durand B."/>
            <person name="Zaghloul N.A."/>
            <person name="Jones S.M."/>
            <person name="Reith W."/>
            <person name="Hertzano R."/>
        </authorList>
    </citation>
    <scope>NUCLEOTIDE SEQUENCE</scope>
    <source>
        <strain evidence="18">Tuebingen</strain>
    </source>
</reference>
<keyword evidence="3" id="KW-0964">Secreted</keyword>
<proteinExistence type="inferred from homology"/>
<dbReference type="Pfam" id="PF22914">
    <property type="entry name" value="Fibulin_C"/>
    <property type="match status" value="1"/>
</dbReference>
<dbReference type="PANTHER" id="PTHR24034">
    <property type="entry name" value="EGF-LIKE DOMAIN-CONTAINING PROTEIN"/>
    <property type="match status" value="1"/>
</dbReference>
<dbReference type="ZFIN" id="ZDB-GENE-131121-422">
    <property type="gene designation" value="si:dkey-234i14.3"/>
</dbReference>
<keyword evidence="6" id="KW-0677">Repeat</keyword>
<dbReference type="SUPFAM" id="SSF57196">
    <property type="entry name" value="EGF/Laminin"/>
    <property type="match status" value="2"/>
</dbReference>
<dbReference type="Pfam" id="PF07645">
    <property type="entry name" value="EGF_CA"/>
    <property type="match status" value="2"/>
</dbReference>
<feature type="domain" description="Sushi" evidence="15">
    <location>
        <begin position="64"/>
        <end position="121"/>
    </location>
</feature>
<keyword evidence="9" id="KW-0325">Glycoprotein</keyword>
<dbReference type="InterPro" id="IPR049883">
    <property type="entry name" value="NOTCH1_EGF-like"/>
</dbReference>
<dbReference type="CDD" id="cd00033">
    <property type="entry name" value="CCP"/>
    <property type="match status" value="1"/>
</dbReference>
<dbReference type="PROSITE" id="PS50923">
    <property type="entry name" value="SUSHI"/>
    <property type="match status" value="1"/>
</dbReference>
<reference evidence="18" key="5">
    <citation type="submission" date="2025-04" db="UniProtKB">
        <authorList>
            <consortium name="RefSeq"/>
        </authorList>
    </citation>
    <scope>IDENTIFICATION</scope>
    <source>
        <strain evidence="18">Tuebingen</strain>
    </source>
</reference>
<evidence type="ECO:0000313" key="17">
    <source>
        <dbReference type="Proteomes" id="UP000000437"/>
    </source>
</evidence>
<dbReference type="GO" id="GO:0005509">
    <property type="term" value="F:calcium ion binding"/>
    <property type="evidence" value="ECO:0007669"/>
    <property type="project" value="InterPro"/>
</dbReference>
<keyword evidence="5 10" id="KW-0245">EGF-like domain</keyword>
<dbReference type="SMART" id="SM00032">
    <property type="entry name" value="CCP"/>
    <property type="match status" value="1"/>
</dbReference>
<dbReference type="InterPro" id="IPR035976">
    <property type="entry name" value="Sushi/SCR/CCP_sf"/>
</dbReference>
<evidence type="ECO:0000256" key="9">
    <source>
        <dbReference type="ARBA" id="ARBA00023180"/>
    </source>
</evidence>
<evidence type="ECO:0000313" key="18">
    <source>
        <dbReference type="RefSeq" id="NP_001373587.1"/>
    </source>
</evidence>
<keyword evidence="4" id="KW-0272">Extracellular matrix</keyword>
<feature type="domain" description="EGF-like" evidence="14">
    <location>
        <begin position="206"/>
        <end position="251"/>
    </location>
</feature>
<dbReference type="InterPro" id="IPR055088">
    <property type="entry name" value="Fibulin_C"/>
</dbReference>
<comment type="similarity">
    <text evidence="2">Belongs to the fibulin family.</text>
</comment>
<dbReference type="PhylomeDB" id="E7F9K6"/>
<evidence type="ECO:0000256" key="12">
    <source>
        <dbReference type="SAM" id="MobiDB-lite"/>
    </source>
</evidence>
<evidence type="ECO:0000259" key="15">
    <source>
        <dbReference type="PROSITE" id="PS50923"/>
    </source>
</evidence>
<sequence length="416" mass="46165">MMMKLLLCVWIIFSSQLSTSQAQECEVVNSALQQMMKTLSAHEISLRSLQKTLKQMQNTRTHSTACPPPPPLMNGRVLGRIFRMGHEIHYLCDAGFQRMGPESRVCLQSLSWSDTQPSCQRRISPVLSDADTEGSAMNDDDEPTALPTSSTFSSSSSSSLLSSSSSTVLSSVYLRASRCVEFLDSIHCSCDAGFSISSSNTSFCMDIDECELFRHTPPGRVCAHTCVNTAGSFYCRCPDGYKLSRDSRSCHDVDECVQAAHNCSSEQVCVNTYGGHRCEHIHCPEFHNATYIRTSALRCERSPCVEEDSACLQAPLSVSFHFMSVVSNMRVPVVLFRVSAERLLGDSLRFSLQGNSSVQRVSIQRSGPGTARLVLLRSIQGPDQLTVDIQIDQTEKRRLIGRYLTRVTLFISPYDF</sequence>
<evidence type="ECO:0000259" key="14">
    <source>
        <dbReference type="PROSITE" id="PS50026"/>
    </source>
</evidence>
<feature type="compositionally biased region" description="Low complexity" evidence="12">
    <location>
        <begin position="148"/>
        <end position="162"/>
    </location>
</feature>
<reference evidence="16" key="2">
    <citation type="submission" date="2011-06" db="UniProtKB">
        <authorList>
            <consortium name="Ensembl"/>
        </authorList>
    </citation>
    <scope>IDENTIFICATION</scope>
    <source>
        <strain evidence="16">Tuebingen</strain>
    </source>
</reference>
<keyword evidence="8 11" id="KW-1015">Disulfide bond</keyword>
<dbReference type="PROSITE" id="PS01186">
    <property type="entry name" value="EGF_2"/>
    <property type="match status" value="1"/>
</dbReference>
<dbReference type="InterPro" id="IPR000152">
    <property type="entry name" value="EGF-type_Asp/Asn_hydroxyl_site"/>
</dbReference>
<comment type="subcellular location">
    <subcellularLocation>
        <location evidence="1">Secreted</location>
        <location evidence="1">Extracellular space</location>
        <location evidence="1">Extracellular matrix</location>
    </subcellularLocation>
</comment>
<keyword evidence="11" id="KW-0768">Sushi</keyword>
<dbReference type="STRING" id="7955.ENSDARP00000101251"/>
<dbReference type="Ensembl" id="ENSDART00000112192.4">
    <property type="protein sequence ID" value="ENSDARP00000101251.2"/>
    <property type="gene ID" value="ENSDARG00000091667.4"/>
</dbReference>
<reference evidence="16 17" key="3">
    <citation type="journal article" date="2013" name="Nature">
        <title>The zebrafish reference genome sequence and its relationship to the human genome.</title>
        <authorList>
            <consortium name="Genome Reference Consortium Zebrafish"/>
            <person name="Howe K."/>
            <person name="Clark M.D."/>
            <person name="Torroja C.F."/>
            <person name="Torrance J."/>
            <person name="Berthelot C."/>
            <person name="Muffato M."/>
            <person name="Collins J.E."/>
            <person name="Humphray S."/>
            <person name="McLaren K."/>
            <person name="Matthews L."/>
            <person name="McLaren S."/>
            <person name="Sealy I."/>
            <person name="Caccamo M."/>
            <person name="Churcher C."/>
            <person name="Scott C."/>
            <person name="Barrett J.C."/>
            <person name="Koch R."/>
            <person name="Rauch G.J."/>
            <person name="White S."/>
            <person name="Chow W."/>
            <person name="Kilian B."/>
            <person name="Quintais L.T."/>
            <person name="Guerra-Assuncao J.A."/>
            <person name="Zhou Y."/>
            <person name="Gu Y."/>
            <person name="Yen J."/>
            <person name="Vogel J.H."/>
            <person name="Eyre T."/>
            <person name="Redmond S."/>
            <person name="Banerjee R."/>
            <person name="Chi J."/>
            <person name="Fu B."/>
            <person name="Langley E."/>
            <person name="Maguire S.F."/>
            <person name="Laird G.K."/>
            <person name="Lloyd D."/>
            <person name="Kenyon E."/>
            <person name="Donaldson S."/>
            <person name="Sehra H."/>
            <person name="Almeida-King J."/>
            <person name="Loveland J."/>
            <person name="Trevanion S."/>
            <person name="Jones M."/>
            <person name="Quail M."/>
            <person name="Willey D."/>
            <person name="Hunt A."/>
            <person name="Burton J."/>
            <person name="Sims S."/>
            <person name="McLay K."/>
            <person name="Plumb B."/>
            <person name="Davis J."/>
            <person name="Clee C."/>
            <person name="Oliver K."/>
            <person name="Clark R."/>
            <person name="Riddle C."/>
            <person name="Elliot D."/>
            <person name="Eliott D."/>
            <person name="Threadgold G."/>
            <person name="Harden G."/>
            <person name="Ware D."/>
            <person name="Begum S."/>
            <person name="Mortimore B."/>
            <person name="Mortimer B."/>
            <person name="Kerry G."/>
            <person name="Heath P."/>
            <person name="Phillimore B."/>
            <person name="Tracey A."/>
            <person name="Corby N."/>
            <person name="Dunn M."/>
            <person name="Johnson C."/>
            <person name="Wood J."/>
            <person name="Clark S."/>
            <person name="Pelan S."/>
            <person name="Griffiths G."/>
            <person name="Smith M."/>
            <person name="Glithero R."/>
            <person name="Howden P."/>
            <person name="Barker N."/>
            <person name="Lloyd C."/>
            <person name="Stevens C."/>
            <person name="Harley J."/>
            <person name="Holt K."/>
            <person name="Panagiotidis G."/>
            <person name="Lovell J."/>
            <person name="Beasley H."/>
            <person name="Henderson C."/>
            <person name="Gordon D."/>
            <person name="Auger K."/>
            <person name="Wright D."/>
            <person name="Collins J."/>
            <person name="Raisen C."/>
            <person name="Dyer L."/>
            <person name="Leung K."/>
            <person name="Robertson L."/>
            <person name="Ambridge K."/>
            <person name="Leongamornlert D."/>
            <person name="McGuire S."/>
            <person name="Gilderthorp R."/>
            <person name="Griffiths C."/>
            <person name="Manthravadi D."/>
            <person name="Nichol S."/>
            <person name="Barker G."/>
            <person name="Whitehead S."/>
            <person name="Kay M."/>
            <person name="Brown J."/>
            <person name="Murnane C."/>
            <person name="Gray E."/>
            <person name="Humphries M."/>
            <person name="Sycamore N."/>
            <person name="Barker D."/>
            <person name="Saunders D."/>
            <person name="Wallis J."/>
            <person name="Babbage A."/>
            <person name="Hammond S."/>
            <person name="Mashreghi-Mohammadi M."/>
            <person name="Barr L."/>
            <person name="Martin S."/>
            <person name="Wray P."/>
            <person name="Ellington A."/>
            <person name="Matthews N."/>
            <person name="Ellwood M."/>
            <person name="Woodmansey R."/>
            <person name="Clark G."/>
            <person name="Cooper J."/>
            <person name="Cooper J."/>
            <person name="Tromans A."/>
            <person name="Grafham D."/>
            <person name="Skuce C."/>
            <person name="Pandian R."/>
            <person name="Andrews R."/>
            <person name="Harrison E."/>
            <person name="Kimberley A."/>
            <person name="Garnett J."/>
            <person name="Fosker N."/>
            <person name="Hall R."/>
            <person name="Garner P."/>
            <person name="Kelly D."/>
            <person name="Bird C."/>
            <person name="Palmer S."/>
            <person name="Gehring I."/>
            <person name="Berger A."/>
            <person name="Dooley C.M."/>
            <person name="Ersan-Urun Z."/>
            <person name="Eser C."/>
            <person name="Geiger H."/>
            <person name="Geisler M."/>
            <person name="Karotki L."/>
            <person name="Kirn A."/>
            <person name="Konantz J."/>
            <person name="Konantz M."/>
            <person name="Oberlander M."/>
            <person name="Rudolph-Geiger S."/>
            <person name="Teucke M."/>
            <person name="Lanz C."/>
            <person name="Raddatz G."/>
            <person name="Osoegawa K."/>
            <person name="Zhu B."/>
            <person name="Rapp A."/>
            <person name="Widaa S."/>
            <person name="Langford C."/>
            <person name="Yang F."/>
            <person name="Schuster S.C."/>
            <person name="Carter N.P."/>
            <person name="Harrow J."/>
            <person name="Ning Z."/>
            <person name="Herrero J."/>
            <person name="Searle S.M."/>
            <person name="Enright A."/>
            <person name="Geisler R."/>
            <person name="Plasterk R.H."/>
            <person name="Lee C."/>
            <person name="Westerfield M."/>
            <person name="de Jong P.J."/>
            <person name="Zon L.I."/>
            <person name="Postlethwait J.H."/>
            <person name="Nusslein-Volhard C."/>
            <person name="Hubbard T.J."/>
            <person name="Roest Crollius H."/>
            <person name="Rogers J."/>
            <person name="Stemple D.L."/>
        </authorList>
    </citation>
    <scope>NUCLEOTIDE SEQUENCE [LARGE SCALE GENOMIC DNA]</scope>
    <source>
        <strain evidence="16 17">Tuebingen</strain>
    </source>
</reference>
<dbReference type="KEGG" id="dre:100329793"/>
<dbReference type="InterPro" id="IPR000742">
    <property type="entry name" value="EGF"/>
</dbReference>
<dbReference type="RefSeq" id="NP_001373587.1">
    <property type="nucleotide sequence ID" value="NM_001386658.1"/>
</dbReference>
<evidence type="ECO:0000256" key="8">
    <source>
        <dbReference type="ARBA" id="ARBA00023157"/>
    </source>
</evidence>
<accession>E7F9K6</accession>
<feature type="disulfide bond" evidence="11">
    <location>
        <begin position="92"/>
        <end position="119"/>
    </location>
</feature>
<evidence type="ECO:0000256" key="6">
    <source>
        <dbReference type="ARBA" id="ARBA00022737"/>
    </source>
</evidence>
<dbReference type="Gene3D" id="2.10.70.10">
    <property type="entry name" value="Complement Module, domain 1"/>
    <property type="match status" value="1"/>
</dbReference>
<dbReference type="Bgee" id="ENSDARG00000091667">
    <property type="expression patterns" value="Expressed in zone of skin and 6 other cell types or tissues"/>
</dbReference>
<evidence type="ECO:0000256" key="2">
    <source>
        <dbReference type="ARBA" id="ARBA00006127"/>
    </source>
</evidence>
<evidence type="ECO:0000256" key="10">
    <source>
        <dbReference type="PROSITE-ProRule" id="PRU00076"/>
    </source>
</evidence>
<dbReference type="InterPro" id="IPR050751">
    <property type="entry name" value="ECM_structural_protein"/>
</dbReference>
<evidence type="ECO:0000256" key="1">
    <source>
        <dbReference type="ARBA" id="ARBA00004498"/>
    </source>
</evidence>
<dbReference type="OrthoDB" id="4062651at2759"/>
<dbReference type="AlphaFoldDB" id="E7F9K6"/>
<evidence type="ECO:0000256" key="3">
    <source>
        <dbReference type="ARBA" id="ARBA00022525"/>
    </source>
</evidence>
<gene>
    <name evidence="16 18 19" type="primary">si:dkey-234i14.3</name>
</gene>
<protein>
    <submittedName>
        <fullName evidence="18">Fibulin-7-like precursor</fullName>
    </submittedName>
    <submittedName>
        <fullName evidence="16">Si:dkey-234i14.3</fullName>
    </submittedName>
</protein>
<dbReference type="PaxDb" id="7955-ENSDARP00000101251"/>
<dbReference type="FunFam" id="2.10.25.10:FF:000010">
    <property type="entry name" value="Pro-epidermal growth factor"/>
    <property type="match status" value="1"/>
</dbReference>
<dbReference type="Gene3D" id="2.10.25.10">
    <property type="entry name" value="Laminin"/>
    <property type="match status" value="3"/>
</dbReference>
<dbReference type="PROSITE" id="PS50026">
    <property type="entry name" value="EGF_3"/>
    <property type="match status" value="1"/>
</dbReference>
<dbReference type="AGR" id="ZFIN:ZDB-GENE-131121-422"/>
<comment type="caution">
    <text evidence="10">Lacks conserved residue(s) required for the propagation of feature annotation.</text>
</comment>
<evidence type="ECO:0000256" key="13">
    <source>
        <dbReference type="SAM" id="SignalP"/>
    </source>
</evidence>
<dbReference type="HOGENOM" id="CLU_043541_0_0_1"/>
<feature type="chain" id="PRO_5043058403" evidence="13 18">
    <location>
        <begin position="23"/>
        <end position="416"/>
    </location>
</feature>
<dbReference type="GeneTree" id="ENSGT00830000128368"/>
<dbReference type="InterPro" id="IPR001881">
    <property type="entry name" value="EGF-like_Ca-bd_dom"/>
</dbReference>
<name>E7F9K6_DANRE</name>
<dbReference type="PROSITE" id="PS00010">
    <property type="entry name" value="ASX_HYDROXYL"/>
    <property type="match status" value="1"/>
</dbReference>
<dbReference type="GeneID" id="100329793"/>
<keyword evidence="7" id="KW-0106">Calcium</keyword>
<accession>A0A8M6Z4J8</accession>
<dbReference type="PANTHER" id="PTHR24034:SF197">
    <property type="entry name" value="FIBULIN-7-LIKE"/>
    <property type="match status" value="1"/>
</dbReference>
<dbReference type="SMART" id="SM00179">
    <property type="entry name" value="EGF_CA"/>
    <property type="match status" value="2"/>
</dbReference>
<dbReference type="SMART" id="SM00181">
    <property type="entry name" value="EGF"/>
    <property type="match status" value="2"/>
</dbReference>
<dbReference type="InterPro" id="IPR000436">
    <property type="entry name" value="Sushi_SCR_CCP_dom"/>
</dbReference>
<dbReference type="SUPFAM" id="SSF57535">
    <property type="entry name" value="Complement control module/SCR domain"/>
    <property type="match status" value="1"/>
</dbReference>
<dbReference type="CDD" id="cd00054">
    <property type="entry name" value="EGF_CA"/>
    <property type="match status" value="1"/>
</dbReference>
<feature type="region of interest" description="Disordered" evidence="12">
    <location>
        <begin position="127"/>
        <end position="162"/>
    </location>
</feature>
<evidence type="ECO:0000313" key="16">
    <source>
        <dbReference type="Ensembl" id="ENSDARP00000101251"/>
    </source>
</evidence>
<keyword evidence="17" id="KW-1185">Reference proteome</keyword>
<dbReference type="OMA" id="FVSPYGF"/>